<keyword evidence="2" id="KW-1185">Reference proteome</keyword>
<dbReference type="RefSeq" id="WP_388348003.1">
    <property type="nucleotide sequence ID" value="NZ_JBIAFJ010000013.1"/>
</dbReference>
<comment type="caution">
    <text evidence="1">The sequence shown here is derived from an EMBL/GenBank/DDBJ whole genome shotgun (WGS) entry which is preliminary data.</text>
</comment>
<evidence type="ECO:0000313" key="2">
    <source>
        <dbReference type="Proteomes" id="UP001601197"/>
    </source>
</evidence>
<dbReference type="EMBL" id="JBIAFJ010000013">
    <property type="protein sequence ID" value="MFE9171093.1"/>
    <property type="molecule type" value="Genomic_DNA"/>
</dbReference>
<dbReference type="Proteomes" id="UP001601197">
    <property type="component" value="Unassembled WGS sequence"/>
</dbReference>
<proteinExistence type="predicted"/>
<sequence>MKKILRGAAPAEVASPGALMDTAALDDFVAFARARAGEAR</sequence>
<organism evidence="1 2">
    <name type="scientific">Streptomyces kebangsaanensis</name>
    <dbReference type="NCBI Taxonomy" id="864058"/>
    <lineage>
        <taxon>Bacteria</taxon>
        <taxon>Bacillati</taxon>
        <taxon>Actinomycetota</taxon>
        <taxon>Actinomycetes</taxon>
        <taxon>Kitasatosporales</taxon>
        <taxon>Streptomycetaceae</taxon>
        <taxon>Streptomyces</taxon>
    </lineage>
</organism>
<reference evidence="1 2" key="1">
    <citation type="submission" date="2024-10" db="EMBL/GenBank/DDBJ databases">
        <title>The Natural Products Discovery Center: Release of the First 8490 Sequenced Strains for Exploring Actinobacteria Biosynthetic Diversity.</title>
        <authorList>
            <person name="Kalkreuter E."/>
            <person name="Kautsar S.A."/>
            <person name="Yang D."/>
            <person name="Bader C.D."/>
            <person name="Teijaro C.N."/>
            <person name="Fluegel L."/>
            <person name="Davis C.M."/>
            <person name="Simpson J.R."/>
            <person name="Lauterbach L."/>
            <person name="Steele A.D."/>
            <person name="Gui C."/>
            <person name="Meng S."/>
            <person name="Li G."/>
            <person name="Viehrig K."/>
            <person name="Ye F."/>
            <person name="Su P."/>
            <person name="Kiefer A.F."/>
            <person name="Nichols A."/>
            <person name="Cepeda A.J."/>
            <person name="Yan W."/>
            <person name="Fan B."/>
            <person name="Jiang Y."/>
            <person name="Adhikari A."/>
            <person name="Zheng C.-J."/>
            <person name="Schuster L."/>
            <person name="Cowan T.M."/>
            <person name="Smanski M.J."/>
            <person name="Chevrette M.G."/>
            <person name="De Carvalho L.P.S."/>
            <person name="Shen B."/>
        </authorList>
    </citation>
    <scope>NUCLEOTIDE SEQUENCE [LARGE SCALE GENOMIC DNA]</scope>
    <source>
        <strain evidence="1 2">NPDC007147</strain>
    </source>
</reference>
<evidence type="ECO:0000313" key="1">
    <source>
        <dbReference type="EMBL" id="MFE9171093.1"/>
    </source>
</evidence>
<evidence type="ECO:0008006" key="3">
    <source>
        <dbReference type="Google" id="ProtNLM"/>
    </source>
</evidence>
<accession>A0ABW6KWS3</accession>
<protein>
    <recommendedName>
        <fullName evidence="3">DUF397 domain-containing protein</fullName>
    </recommendedName>
</protein>
<gene>
    <name evidence="1" type="ORF">ACFYNZ_16460</name>
</gene>
<name>A0ABW6KWS3_9ACTN</name>